<organism evidence="1 2">
    <name type="scientific">Tenacibaculum aiptasiae</name>
    <dbReference type="NCBI Taxonomy" id="426481"/>
    <lineage>
        <taxon>Bacteria</taxon>
        <taxon>Pseudomonadati</taxon>
        <taxon>Bacteroidota</taxon>
        <taxon>Flavobacteriia</taxon>
        <taxon>Flavobacteriales</taxon>
        <taxon>Flavobacteriaceae</taxon>
        <taxon>Tenacibaculum</taxon>
    </lineage>
</organism>
<proteinExistence type="predicted"/>
<keyword evidence="2" id="KW-1185">Reference proteome</keyword>
<evidence type="ECO:0000313" key="2">
    <source>
        <dbReference type="Proteomes" id="UP000467305"/>
    </source>
</evidence>
<evidence type="ECO:0000313" key="1">
    <source>
        <dbReference type="EMBL" id="KAB1157296.1"/>
    </source>
</evidence>
<dbReference type="Pfam" id="PF22252">
    <property type="entry name" value="PNGase_F-II_N"/>
    <property type="match status" value="1"/>
</dbReference>
<gene>
    <name evidence="1" type="ORF">F7018_10215</name>
</gene>
<accession>A0A7J5AI96</accession>
<protein>
    <submittedName>
        <fullName evidence="1">GLPGLI family protein</fullName>
    </submittedName>
</protein>
<dbReference type="EMBL" id="WAAU01000014">
    <property type="protein sequence ID" value="KAB1157296.1"/>
    <property type="molecule type" value="Genomic_DNA"/>
</dbReference>
<dbReference type="Proteomes" id="UP000467305">
    <property type="component" value="Unassembled WGS sequence"/>
</dbReference>
<name>A0A7J5AI96_9FLAO</name>
<comment type="caution">
    <text evidence="1">The sequence shown here is derived from an EMBL/GenBank/DDBJ whole genome shotgun (WGS) entry which is preliminary data.</text>
</comment>
<dbReference type="AlphaFoldDB" id="A0A7J5AI96"/>
<dbReference type="OrthoDB" id="1068986at2"/>
<dbReference type="InterPro" id="IPR005901">
    <property type="entry name" value="GLPGLI"/>
</dbReference>
<dbReference type="RefSeq" id="WP_150899965.1">
    <property type="nucleotide sequence ID" value="NZ_WAAU01000014.1"/>
</dbReference>
<dbReference type="NCBIfam" id="TIGR01200">
    <property type="entry name" value="GLPGLI"/>
    <property type="match status" value="1"/>
</dbReference>
<sequence>MKYIKLTFIFFFFWGNIFSQNYKAVEVIYNKAYKNYKDSTNSAPRLLRNLEYKLLSNHNESRFEYIKKIDHDGYETNKRFISKGGGKGIHYKNLATNERFWQVEDFGDLYLVNEKFNKYKWKLLKSESKKILGYICYKAIGTFTEYSPIRKKTIENKIEVWYTPSLPIPFGPSGFDGLPGLVLESLNGSFYLIAKKINLKKQAFKIRKPIKGKKVNHDEFNKLIYKYFLDYTNKK</sequence>
<reference evidence="1 2" key="1">
    <citation type="submission" date="2019-09" db="EMBL/GenBank/DDBJ databases">
        <authorList>
            <person name="Cao W.R."/>
        </authorList>
    </citation>
    <scope>NUCLEOTIDE SEQUENCE [LARGE SCALE GENOMIC DNA]</scope>
    <source>
        <strain evidence="2">a4</strain>
    </source>
</reference>